<evidence type="ECO:0000313" key="1">
    <source>
        <dbReference type="EMBL" id="KAJ8794679.1"/>
    </source>
</evidence>
<name>A0AB34HTF0_ESCRO</name>
<dbReference type="EMBL" id="JAIQCJ010000770">
    <property type="protein sequence ID" value="KAJ8794679.1"/>
    <property type="molecule type" value="Genomic_DNA"/>
</dbReference>
<sequence length="90" mass="10428">MSCFTITCSPKFLWIARISIKETKNYWLETKDTKKEEMGKDGAKEGGLIYIKKEEAAKKYTNENGLQSHESYHKIKINCSEFSSEAKLDR</sequence>
<organism evidence="1 2">
    <name type="scientific">Eschrichtius robustus</name>
    <name type="common">California gray whale</name>
    <name type="synonym">Eschrichtius gibbosus</name>
    <dbReference type="NCBI Taxonomy" id="9764"/>
    <lineage>
        <taxon>Eukaryota</taxon>
        <taxon>Metazoa</taxon>
        <taxon>Chordata</taxon>
        <taxon>Craniata</taxon>
        <taxon>Vertebrata</taxon>
        <taxon>Euteleostomi</taxon>
        <taxon>Mammalia</taxon>
        <taxon>Eutheria</taxon>
        <taxon>Laurasiatheria</taxon>
        <taxon>Artiodactyla</taxon>
        <taxon>Whippomorpha</taxon>
        <taxon>Cetacea</taxon>
        <taxon>Mysticeti</taxon>
        <taxon>Eschrichtiidae</taxon>
        <taxon>Eschrichtius</taxon>
    </lineage>
</organism>
<gene>
    <name evidence="1" type="ORF">J1605_002988</name>
</gene>
<proteinExistence type="predicted"/>
<accession>A0AB34HTF0</accession>
<evidence type="ECO:0000313" key="2">
    <source>
        <dbReference type="Proteomes" id="UP001159641"/>
    </source>
</evidence>
<protein>
    <submittedName>
        <fullName evidence="1">Uncharacterized protein</fullName>
    </submittedName>
</protein>
<comment type="caution">
    <text evidence="1">The sequence shown here is derived from an EMBL/GenBank/DDBJ whole genome shotgun (WGS) entry which is preliminary data.</text>
</comment>
<dbReference type="AlphaFoldDB" id="A0AB34HTF0"/>
<dbReference type="Proteomes" id="UP001159641">
    <property type="component" value="Unassembled WGS sequence"/>
</dbReference>
<reference evidence="1 2" key="1">
    <citation type="submission" date="2022-11" db="EMBL/GenBank/DDBJ databases">
        <title>Whole genome sequence of Eschrichtius robustus ER-17-0199.</title>
        <authorList>
            <person name="Bruniche-Olsen A."/>
            <person name="Black A.N."/>
            <person name="Fields C.J."/>
            <person name="Walden K."/>
            <person name="Dewoody J.A."/>
        </authorList>
    </citation>
    <scope>NUCLEOTIDE SEQUENCE [LARGE SCALE GENOMIC DNA]</scope>
    <source>
        <strain evidence="1">ER-17-0199</strain>
        <tissue evidence="1">Blubber</tissue>
    </source>
</reference>
<keyword evidence="2" id="KW-1185">Reference proteome</keyword>